<evidence type="ECO:0000313" key="2">
    <source>
        <dbReference type="EMBL" id="PRD13634.1"/>
    </source>
</evidence>
<dbReference type="OrthoDB" id="9869420at2"/>
<dbReference type="AlphaFoldDB" id="A0A2S9I7D3"/>
<gene>
    <name evidence="2" type="ORF">CQW29_20540</name>
</gene>
<keyword evidence="1" id="KW-1133">Transmembrane helix</keyword>
<keyword evidence="1" id="KW-0472">Membrane</keyword>
<evidence type="ECO:0000256" key="1">
    <source>
        <dbReference type="SAM" id="Phobius"/>
    </source>
</evidence>
<sequence>MRTALKFTKEKSALKGWMWIVLALFLLIPFIYDKEPGSEISTDNEQAPAAPKTVRCNSANCPPGTSVAIELSGNPSQNISTTENQVYSAENLQGISFVVIQQRPDAPQDTAQLQAPGGAMYMVPWRLIIKNQVPAIR</sequence>
<dbReference type="EMBL" id="PDET01000017">
    <property type="protein sequence ID" value="PRD13634.1"/>
    <property type="molecule type" value="Genomic_DNA"/>
</dbReference>
<keyword evidence="3" id="KW-1185">Reference proteome</keyword>
<protein>
    <submittedName>
        <fullName evidence="2">Uncharacterized protein</fullName>
    </submittedName>
</protein>
<keyword evidence="1" id="KW-0812">Transmembrane</keyword>
<dbReference type="RefSeq" id="WP_146114179.1">
    <property type="nucleotide sequence ID" value="NZ_PDET01000017.1"/>
</dbReference>
<reference evidence="2 3" key="1">
    <citation type="submission" date="2017-10" db="EMBL/GenBank/DDBJ databases">
        <title>Draft genome of two endophytic bacteria isolated from 'guarana' Paullinia cupana (Mart.) Ducke.</title>
        <authorList>
            <person name="Siqueira K.A."/>
            <person name="Liotti R.G."/>
            <person name="Mendes T.A."/>
            <person name="Soares M.A."/>
        </authorList>
    </citation>
    <scope>NUCLEOTIDE SEQUENCE [LARGE SCALE GENOMIC DNA]</scope>
    <source>
        <strain evidence="2 3">342</strain>
    </source>
</reference>
<dbReference type="Proteomes" id="UP000239181">
    <property type="component" value="Unassembled WGS sequence"/>
</dbReference>
<name>A0A2S9I7D3_9GAMM</name>
<accession>A0A2S9I7D3</accession>
<evidence type="ECO:0000313" key="3">
    <source>
        <dbReference type="Proteomes" id="UP000239181"/>
    </source>
</evidence>
<feature type="transmembrane region" description="Helical" evidence="1">
    <location>
        <begin position="12"/>
        <end position="32"/>
    </location>
</feature>
<proteinExistence type="predicted"/>
<organism evidence="2 3">
    <name type="scientific">Pantoea coffeiphila</name>
    <dbReference type="NCBI Taxonomy" id="1465635"/>
    <lineage>
        <taxon>Bacteria</taxon>
        <taxon>Pseudomonadati</taxon>
        <taxon>Pseudomonadota</taxon>
        <taxon>Gammaproteobacteria</taxon>
        <taxon>Enterobacterales</taxon>
        <taxon>Erwiniaceae</taxon>
        <taxon>Pantoea</taxon>
    </lineage>
</organism>
<comment type="caution">
    <text evidence="2">The sequence shown here is derived from an EMBL/GenBank/DDBJ whole genome shotgun (WGS) entry which is preliminary data.</text>
</comment>